<feature type="compositionally biased region" description="Basic and acidic residues" evidence="1">
    <location>
        <begin position="90"/>
        <end position="101"/>
    </location>
</feature>
<accession>A0A9P6AVY6</accession>
<reference evidence="2" key="1">
    <citation type="journal article" date="2020" name="Nat. Commun.">
        <title>Large-scale genome sequencing of mycorrhizal fungi provides insights into the early evolution of symbiotic traits.</title>
        <authorList>
            <person name="Miyauchi S."/>
            <person name="Kiss E."/>
            <person name="Kuo A."/>
            <person name="Drula E."/>
            <person name="Kohler A."/>
            <person name="Sanchez-Garcia M."/>
            <person name="Morin E."/>
            <person name="Andreopoulos B."/>
            <person name="Barry K.W."/>
            <person name="Bonito G."/>
            <person name="Buee M."/>
            <person name="Carver A."/>
            <person name="Chen C."/>
            <person name="Cichocki N."/>
            <person name="Clum A."/>
            <person name="Culley D."/>
            <person name="Crous P.W."/>
            <person name="Fauchery L."/>
            <person name="Girlanda M."/>
            <person name="Hayes R.D."/>
            <person name="Keri Z."/>
            <person name="LaButti K."/>
            <person name="Lipzen A."/>
            <person name="Lombard V."/>
            <person name="Magnuson J."/>
            <person name="Maillard F."/>
            <person name="Murat C."/>
            <person name="Nolan M."/>
            <person name="Ohm R.A."/>
            <person name="Pangilinan J."/>
            <person name="Pereira M.F."/>
            <person name="Perotto S."/>
            <person name="Peter M."/>
            <person name="Pfister S."/>
            <person name="Riley R."/>
            <person name="Sitrit Y."/>
            <person name="Stielow J.B."/>
            <person name="Szollosi G."/>
            <person name="Zifcakova L."/>
            <person name="Stursova M."/>
            <person name="Spatafora J.W."/>
            <person name="Tedersoo L."/>
            <person name="Vaario L.M."/>
            <person name="Yamada A."/>
            <person name="Yan M."/>
            <person name="Wang P."/>
            <person name="Xu J."/>
            <person name="Bruns T."/>
            <person name="Baldrian P."/>
            <person name="Vilgalys R."/>
            <person name="Dunand C."/>
            <person name="Henrissat B."/>
            <person name="Grigoriev I.V."/>
            <person name="Hibbett D."/>
            <person name="Nagy L.G."/>
            <person name="Martin F.M."/>
        </authorList>
    </citation>
    <scope>NUCLEOTIDE SEQUENCE</scope>
    <source>
        <strain evidence="2">UP504</strain>
    </source>
</reference>
<gene>
    <name evidence="2" type="ORF">BS47DRAFT_1362760</name>
</gene>
<protein>
    <submittedName>
        <fullName evidence="2">Uncharacterized protein</fullName>
    </submittedName>
</protein>
<feature type="region of interest" description="Disordered" evidence="1">
    <location>
        <begin position="90"/>
        <end position="114"/>
    </location>
</feature>
<dbReference type="EMBL" id="MU128979">
    <property type="protein sequence ID" value="KAF9512973.1"/>
    <property type="molecule type" value="Genomic_DNA"/>
</dbReference>
<keyword evidence="3" id="KW-1185">Reference proteome</keyword>
<name>A0A9P6AVY6_9AGAM</name>
<proteinExistence type="predicted"/>
<dbReference type="Proteomes" id="UP000886523">
    <property type="component" value="Unassembled WGS sequence"/>
</dbReference>
<sequence length="114" mass="12981">MHIHDWAIEDISYLKDQLKSLVAWLKGEWRAIDLAMDRCKDPSLLFQLQCQQQTVKYLGTKWCQKLSAIKIGQKLDWPLHIRLAAVAGEHEDGGERVGKENQEEDLQLLAGGGL</sequence>
<evidence type="ECO:0000313" key="2">
    <source>
        <dbReference type="EMBL" id="KAF9512973.1"/>
    </source>
</evidence>
<evidence type="ECO:0000256" key="1">
    <source>
        <dbReference type="SAM" id="MobiDB-lite"/>
    </source>
</evidence>
<dbReference type="AlphaFoldDB" id="A0A9P6AVY6"/>
<organism evidence="2 3">
    <name type="scientific">Hydnum rufescens UP504</name>
    <dbReference type="NCBI Taxonomy" id="1448309"/>
    <lineage>
        <taxon>Eukaryota</taxon>
        <taxon>Fungi</taxon>
        <taxon>Dikarya</taxon>
        <taxon>Basidiomycota</taxon>
        <taxon>Agaricomycotina</taxon>
        <taxon>Agaricomycetes</taxon>
        <taxon>Cantharellales</taxon>
        <taxon>Hydnaceae</taxon>
        <taxon>Hydnum</taxon>
    </lineage>
</organism>
<evidence type="ECO:0000313" key="3">
    <source>
        <dbReference type="Proteomes" id="UP000886523"/>
    </source>
</evidence>
<comment type="caution">
    <text evidence="2">The sequence shown here is derived from an EMBL/GenBank/DDBJ whole genome shotgun (WGS) entry which is preliminary data.</text>
</comment>